<dbReference type="KEGG" id="pdh:B9T62_33960"/>
<dbReference type="AlphaFoldDB" id="A0A2Z2KVK3"/>
<name>A0A2Z2KVK3_9BACL</name>
<feature type="region of interest" description="Disordered" evidence="1">
    <location>
        <begin position="1"/>
        <end position="21"/>
    </location>
</feature>
<organism evidence="2 3">
    <name type="scientific">Paenibacillus donghaensis</name>
    <dbReference type="NCBI Taxonomy" id="414771"/>
    <lineage>
        <taxon>Bacteria</taxon>
        <taxon>Bacillati</taxon>
        <taxon>Bacillota</taxon>
        <taxon>Bacilli</taxon>
        <taxon>Bacillales</taxon>
        <taxon>Paenibacillaceae</taxon>
        <taxon>Paenibacillus</taxon>
    </lineage>
</organism>
<sequence>MFGTGTGNKQGRPQEQRKTAGLKLSAPLYSQLLLQMPAILQFFSCENGHGDPKPAKVQAFTTPARVRRTICRKTCTNAGIR</sequence>
<dbReference type="Proteomes" id="UP000249890">
    <property type="component" value="Chromosome"/>
</dbReference>
<protein>
    <submittedName>
        <fullName evidence="2">Uncharacterized protein</fullName>
    </submittedName>
</protein>
<dbReference type="EMBL" id="CP021780">
    <property type="protein sequence ID" value="ASA25301.1"/>
    <property type="molecule type" value="Genomic_DNA"/>
</dbReference>
<evidence type="ECO:0000313" key="3">
    <source>
        <dbReference type="Proteomes" id="UP000249890"/>
    </source>
</evidence>
<proteinExistence type="predicted"/>
<keyword evidence="3" id="KW-1185">Reference proteome</keyword>
<evidence type="ECO:0000256" key="1">
    <source>
        <dbReference type="SAM" id="MobiDB-lite"/>
    </source>
</evidence>
<evidence type="ECO:0000313" key="2">
    <source>
        <dbReference type="EMBL" id="ASA25301.1"/>
    </source>
</evidence>
<gene>
    <name evidence="2" type="ORF">B9T62_33960</name>
</gene>
<reference evidence="2 3" key="1">
    <citation type="submission" date="2017-06" db="EMBL/GenBank/DDBJ databases">
        <title>Complete genome sequence of Paenibacillus donghaensis KCTC 13049T isolated from East Sea sediment, South Korea.</title>
        <authorList>
            <person name="Jung B.K."/>
            <person name="Hong S.-J."/>
            <person name="Shin J.-H."/>
        </authorList>
    </citation>
    <scope>NUCLEOTIDE SEQUENCE [LARGE SCALE GENOMIC DNA]</scope>
    <source>
        <strain evidence="2 3">KCTC 13049</strain>
    </source>
</reference>
<accession>A0A2Z2KVK3</accession>